<dbReference type="Proteomes" id="UP000673434">
    <property type="component" value="Unassembled WGS sequence"/>
</dbReference>
<dbReference type="AlphaFoldDB" id="A0AAP2FK40"/>
<organism evidence="1 2">
    <name type="scientific">Klebsiella oxytoca</name>
    <dbReference type="NCBI Taxonomy" id="571"/>
    <lineage>
        <taxon>Bacteria</taxon>
        <taxon>Pseudomonadati</taxon>
        <taxon>Pseudomonadota</taxon>
        <taxon>Gammaproteobacteria</taxon>
        <taxon>Enterobacterales</taxon>
        <taxon>Enterobacteriaceae</taxon>
        <taxon>Klebsiella/Raoultella group</taxon>
        <taxon>Klebsiella</taxon>
    </lineage>
</organism>
<evidence type="ECO:0000313" key="2">
    <source>
        <dbReference type="Proteomes" id="UP000673434"/>
    </source>
</evidence>
<dbReference type="EMBL" id="JAGKON010000013">
    <property type="protein sequence ID" value="MBQ0600853.1"/>
    <property type="molecule type" value="Genomic_DNA"/>
</dbReference>
<gene>
    <name evidence="1" type="ORF">J7S78_13730</name>
</gene>
<proteinExistence type="predicted"/>
<dbReference type="RefSeq" id="WP_210846257.1">
    <property type="nucleotide sequence ID" value="NZ_JAGKON010000013.1"/>
</dbReference>
<accession>A0AAP2FK40</accession>
<keyword evidence="2" id="KW-1185">Reference proteome</keyword>
<protein>
    <recommendedName>
        <fullName evidence="3">Tellurium resistance protein</fullName>
    </recommendedName>
</protein>
<sequence length="267" mass="30136">MNEVLNASLLKKQLPVYVNDTLGNVNFGPSLKTQSDDVVMVGSVSIRIDDLMKRCSDDVEVKALTAELVDAISKASPRNLYRYKNAGFFGRLWNGLTGGIDSKIIEFNLYCRRVEKLAKYAPEMLEQVQESIQLISGLRELYQNDVALLDQYIEAGTAYLKEFENSEEKLSGSLEYGLNRLKRKLVNLKVTKSTLEMHTASVEMSLHASLDNLERMKDCVNGLIPMWQQQVRMLKSGAYDINTDAETDERFRALVNKINSNTGKGKH</sequence>
<evidence type="ECO:0000313" key="1">
    <source>
        <dbReference type="EMBL" id="MBQ0600853.1"/>
    </source>
</evidence>
<evidence type="ECO:0008006" key="3">
    <source>
        <dbReference type="Google" id="ProtNLM"/>
    </source>
</evidence>
<name>A0AAP2FK40_KLEOX</name>
<reference evidence="1 2" key="1">
    <citation type="submission" date="2021-03" db="EMBL/GenBank/DDBJ databases">
        <authorList>
            <person name="Stanton E."/>
        </authorList>
    </citation>
    <scope>NUCLEOTIDE SEQUENCE [LARGE SCALE GENOMIC DNA]</scope>
    <source>
        <strain evidence="1 2">2020EL-00037</strain>
    </source>
</reference>
<comment type="caution">
    <text evidence="1">The sequence shown here is derived from an EMBL/GenBank/DDBJ whole genome shotgun (WGS) entry which is preliminary data.</text>
</comment>